<dbReference type="AlphaFoldDB" id="A0A848GY49"/>
<accession>A0A848GY49</accession>
<proteinExistence type="predicted"/>
<dbReference type="Proteomes" id="UP000541185">
    <property type="component" value="Unassembled WGS sequence"/>
</dbReference>
<evidence type="ECO:0000313" key="2">
    <source>
        <dbReference type="EMBL" id="NML43505.1"/>
    </source>
</evidence>
<feature type="region of interest" description="Disordered" evidence="1">
    <location>
        <begin position="133"/>
        <end position="176"/>
    </location>
</feature>
<feature type="region of interest" description="Disordered" evidence="1">
    <location>
        <begin position="23"/>
        <end position="84"/>
    </location>
</feature>
<dbReference type="RefSeq" id="WP_169417708.1">
    <property type="nucleotide sequence ID" value="NZ_JABBFX010000001.1"/>
</dbReference>
<reference evidence="2 3" key="1">
    <citation type="submission" date="2020-04" db="EMBL/GenBank/DDBJ databases">
        <title>Ramlibacter sp. G-1-2-2 isolated from soil.</title>
        <authorList>
            <person name="Dahal R.H."/>
        </authorList>
    </citation>
    <scope>NUCLEOTIDE SEQUENCE [LARGE SCALE GENOMIC DNA]</scope>
    <source>
        <strain evidence="2 3">G-1-2-2</strain>
    </source>
</reference>
<evidence type="ECO:0000256" key="1">
    <source>
        <dbReference type="SAM" id="MobiDB-lite"/>
    </source>
</evidence>
<gene>
    <name evidence="2" type="ORF">HHL11_07080</name>
</gene>
<comment type="caution">
    <text evidence="2">The sequence shown here is derived from an EMBL/GenBank/DDBJ whole genome shotgun (WGS) entry which is preliminary data.</text>
</comment>
<protein>
    <submittedName>
        <fullName evidence="2">Uncharacterized protein</fullName>
    </submittedName>
</protein>
<feature type="compositionally biased region" description="Low complexity" evidence="1">
    <location>
        <begin position="140"/>
        <end position="155"/>
    </location>
</feature>
<keyword evidence="3" id="KW-1185">Reference proteome</keyword>
<name>A0A848GY49_9BURK</name>
<feature type="compositionally biased region" description="Basic and acidic residues" evidence="1">
    <location>
        <begin position="68"/>
        <end position="83"/>
    </location>
</feature>
<evidence type="ECO:0000313" key="3">
    <source>
        <dbReference type="Proteomes" id="UP000541185"/>
    </source>
</evidence>
<dbReference type="EMBL" id="JABBFX010000001">
    <property type="protein sequence ID" value="NML43505.1"/>
    <property type="molecule type" value="Genomic_DNA"/>
</dbReference>
<organism evidence="2 3">
    <name type="scientific">Ramlibacter agri</name>
    <dbReference type="NCBI Taxonomy" id="2728837"/>
    <lineage>
        <taxon>Bacteria</taxon>
        <taxon>Pseudomonadati</taxon>
        <taxon>Pseudomonadota</taxon>
        <taxon>Betaproteobacteria</taxon>
        <taxon>Burkholderiales</taxon>
        <taxon>Comamonadaceae</taxon>
        <taxon>Ramlibacter</taxon>
    </lineage>
</organism>
<sequence>MGKALRAGLARVLSFARLAVLRAPAPAPRARREAKEATPRAPGAASPPKSQRAPAKAPTPRQHSRTARSREPEAEGQHRERARCAAIIQAPEARRNHELAVQLATDTDLTAAQAIAVLSKAQPARMALHPERADRNPRIAAAGDPARSPAQAAAARMDRAIADANPSARQPAGAQE</sequence>